<proteinExistence type="predicted"/>
<name>A0A9W7EP32_9STRA</name>
<dbReference type="SUPFAM" id="SSF51735">
    <property type="entry name" value="NAD(P)-binding Rossmann-fold domains"/>
    <property type="match status" value="1"/>
</dbReference>
<dbReference type="InterPro" id="IPR036291">
    <property type="entry name" value="NAD(P)-bd_dom_sf"/>
</dbReference>
<evidence type="ECO:0000256" key="2">
    <source>
        <dbReference type="ARBA" id="ARBA00023002"/>
    </source>
</evidence>
<evidence type="ECO:0000256" key="1">
    <source>
        <dbReference type="ARBA" id="ARBA00022857"/>
    </source>
</evidence>
<dbReference type="EMBL" id="BRXY01000312">
    <property type="protein sequence ID" value="GMH86313.1"/>
    <property type="molecule type" value="Genomic_DNA"/>
</dbReference>
<keyword evidence="2" id="KW-0560">Oxidoreductase</keyword>
<dbReference type="Gene3D" id="3.40.50.720">
    <property type="entry name" value="NAD(P)-binding Rossmann-like Domain"/>
    <property type="match status" value="1"/>
</dbReference>
<evidence type="ECO:0000256" key="3">
    <source>
        <dbReference type="SAM" id="Phobius"/>
    </source>
</evidence>
<dbReference type="PANTHER" id="PTHR43086">
    <property type="entry name" value="VERY-LONG-CHAIN 3-OXOOACYL-COA REDUCTASE"/>
    <property type="match status" value="1"/>
</dbReference>
<dbReference type="GO" id="GO:0005783">
    <property type="term" value="C:endoplasmic reticulum"/>
    <property type="evidence" value="ECO:0007669"/>
    <property type="project" value="TreeGrafter"/>
</dbReference>
<keyword evidence="3" id="KW-1133">Transmembrane helix</keyword>
<feature type="transmembrane region" description="Helical" evidence="3">
    <location>
        <begin position="60"/>
        <end position="82"/>
    </location>
</feature>
<keyword evidence="5" id="KW-1185">Reference proteome</keyword>
<reference evidence="5" key="1">
    <citation type="journal article" date="2023" name="Commun. Biol.">
        <title>Genome analysis of Parmales, the sister group of diatoms, reveals the evolutionary specialization of diatoms from phago-mixotrophs to photoautotrophs.</title>
        <authorList>
            <person name="Ban H."/>
            <person name="Sato S."/>
            <person name="Yoshikawa S."/>
            <person name="Yamada K."/>
            <person name="Nakamura Y."/>
            <person name="Ichinomiya M."/>
            <person name="Sato N."/>
            <person name="Blanc-Mathieu R."/>
            <person name="Endo H."/>
            <person name="Kuwata A."/>
            <person name="Ogata H."/>
        </authorList>
    </citation>
    <scope>NUCLEOTIDE SEQUENCE [LARGE SCALE GENOMIC DNA]</scope>
    <source>
        <strain evidence="5">NIES 3701</strain>
    </source>
</reference>
<dbReference type="PIRSF" id="PIRSF000126">
    <property type="entry name" value="11-beta-HSD1"/>
    <property type="match status" value="1"/>
</dbReference>
<gene>
    <name evidence="4" type="ORF">TrST_g62</name>
</gene>
<dbReference type="AlphaFoldDB" id="A0A9W7EP32"/>
<accession>A0A9W7EP32</accession>
<sequence length="361" mass="40960">MEFLISNDSLFPSTSAVPVSMGLDVKEKNLLKFLGTTFLPPVIIFPYLSRTFFPSNNLGFLGFLTLTYLLYISIFQHVLYFLKTRILFKTDLKKYGEWAVVTGGTSGIGMEFVHTFGRKGINVIVVSRSVEKMEKLKEDFESKYSVKCKYVQYDFNNTDATVLSSFKKSFNDVVKSCSSVGILINNVGLSNETPEYLHLIPESDINQMLTVNNFGTILMSRLLLPHFVERKKGALVTVSSASCTHATPLLSCYSATKGFGNQLTRSMFYEYKEFGVDCLSITPYYFVSNMFKRSRSTYLAPFPSSIVEPCLLALGHVPECYPYWGHYMMGTIAWFYWKTEEGLLGIMKKNKARAEAKMKKK</sequence>
<protein>
    <submittedName>
        <fullName evidence="4">Uncharacterized protein</fullName>
    </submittedName>
</protein>
<dbReference type="GO" id="GO:0030497">
    <property type="term" value="P:fatty acid elongation"/>
    <property type="evidence" value="ECO:0007669"/>
    <property type="project" value="TreeGrafter"/>
</dbReference>
<keyword evidence="3" id="KW-0472">Membrane</keyword>
<keyword evidence="1" id="KW-0521">NADP</keyword>
<feature type="transmembrane region" description="Helical" evidence="3">
    <location>
        <begin position="30"/>
        <end position="48"/>
    </location>
</feature>
<dbReference type="Pfam" id="PF00106">
    <property type="entry name" value="adh_short"/>
    <property type="match status" value="1"/>
</dbReference>
<dbReference type="Proteomes" id="UP001165085">
    <property type="component" value="Unassembled WGS sequence"/>
</dbReference>
<evidence type="ECO:0000313" key="5">
    <source>
        <dbReference type="Proteomes" id="UP001165085"/>
    </source>
</evidence>
<evidence type="ECO:0000313" key="4">
    <source>
        <dbReference type="EMBL" id="GMH86313.1"/>
    </source>
</evidence>
<organism evidence="4 5">
    <name type="scientific">Triparma strigata</name>
    <dbReference type="NCBI Taxonomy" id="1606541"/>
    <lineage>
        <taxon>Eukaryota</taxon>
        <taxon>Sar</taxon>
        <taxon>Stramenopiles</taxon>
        <taxon>Ochrophyta</taxon>
        <taxon>Bolidophyceae</taxon>
        <taxon>Parmales</taxon>
        <taxon>Triparmaceae</taxon>
        <taxon>Triparma</taxon>
    </lineage>
</organism>
<dbReference type="PANTHER" id="PTHR43086:SF2">
    <property type="entry name" value="HYDROXYSTEROID DEHYDROGENASE-LIKE PROTEIN 1"/>
    <property type="match status" value="1"/>
</dbReference>
<dbReference type="InterPro" id="IPR002347">
    <property type="entry name" value="SDR_fam"/>
</dbReference>
<comment type="caution">
    <text evidence="4">The sequence shown here is derived from an EMBL/GenBank/DDBJ whole genome shotgun (WGS) entry which is preliminary data.</text>
</comment>
<dbReference type="PRINTS" id="PR00081">
    <property type="entry name" value="GDHRDH"/>
</dbReference>
<dbReference type="OrthoDB" id="1393670at2759"/>
<keyword evidence="3" id="KW-0812">Transmembrane</keyword>
<dbReference type="CDD" id="cd05356">
    <property type="entry name" value="17beta-HSD1_like_SDR_c"/>
    <property type="match status" value="1"/>
</dbReference>
<dbReference type="GO" id="GO:0016491">
    <property type="term" value="F:oxidoreductase activity"/>
    <property type="evidence" value="ECO:0007669"/>
    <property type="project" value="UniProtKB-KW"/>
</dbReference>